<evidence type="ECO:0000256" key="1">
    <source>
        <dbReference type="ARBA" id="ARBA00000109"/>
    </source>
</evidence>
<proteinExistence type="inferred from homology"/>
<dbReference type="PROSITE" id="PS50137">
    <property type="entry name" value="DS_RBD"/>
    <property type="match status" value="1"/>
</dbReference>
<sequence>MESLKRLLQDQYQIQFKNERLLKEAFTHSSYANEHREEQLPCNERLEYLGDAVLELLVSTYLFKEYPELPEGKLTRFRAAIVKEDSLAYFAKEVHFDEHIFLGKGEEKANGRQRPALLCDLFEAFLGALYLDQGLEKVQAFLDQVMFPKVKSGTFTSAVDYKTKLQELLQKQGEVKIQYQLVAEEGPAHNRSFKMAVYCDGNLLSVGTGRSKKQAEQIAAQKAIQEWQERG</sequence>
<dbReference type="SMART" id="SM00358">
    <property type="entry name" value="DSRM"/>
    <property type="match status" value="1"/>
</dbReference>
<feature type="active site" evidence="17">
    <location>
        <position position="123"/>
    </location>
</feature>
<dbReference type="FunFam" id="1.10.1520.10:FF:000001">
    <property type="entry name" value="Ribonuclease 3"/>
    <property type="match status" value="1"/>
</dbReference>
<dbReference type="EC" id="3.1.26.3" evidence="17"/>
<keyword evidence="5 17" id="KW-0963">Cytoplasm</keyword>
<keyword evidence="15 17" id="KW-0694">RNA-binding</keyword>
<dbReference type="GO" id="GO:0006397">
    <property type="term" value="P:mRNA processing"/>
    <property type="evidence" value="ECO:0007669"/>
    <property type="project" value="UniProtKB-UniRule"/>
</dbReference>
<evidence type="ECO:0000256" key="7">
    <source>
        <dbReference type="ARBA" id="ARBA00022664"/>
    </source>
</evidence>
<dbReference type="EMBL" id="AMYT01000021">
    <property type="protein sequence ID" value="EKU27034.1"/>
    <property type="molecule type" value="Genomic_DNA"/>
</dbReference>
<accession>K8Z7T2</accession>
<dbReference type="GO" id="GO:0003725">
    <property type="term" value="F:double-stranded RNA binding"/>
    <property type="evidence" value="ECO:0007669"/>
    <property type="project" value="TreeGrafter"/>
</dbReference>
<comment type="function">
    <text evidence="17">Digests double-stranded RNA. Involved in the processing of primary rRNA transcript to yield the immediate precursors to the large and small rRNAs (23S and 16S). Processes some mRNAs, and tRNAs when they are encoded in the rRNA operon. Processes pre-crRNA and tracrRNA of type II CRISPR loci if present in the organism.</text>
</comment>
<dbReference type="Pfam" id="PF00035">
    <property type="entry name" value="dsrm"/>
    <property type="match status" value="1"/>
</dbReference>
<dbReference type="Pfam" id="PF14622">
    <property type="entry name" value="Ribonucleas_3_3"/>
    <property type="match status" value="1"/>
</dbReference>
<dbReference type="SUPFAM" id="SSF54768">
    <property type="entry name" value="dsRNA-binding domain-like"/>
    <property type="match status" value="1"/>
</dbReference>
<organism evidence="20 21">
    <name type="scientific">Catellicoccus marimammalium M35/04/3</name>
    <dbReference type="NCBI Taxonomy" id="1234409"/>
    <lineage>
        <taxon>Bacteria</taxon>
        <taxon>Bacillati</taxon>
        <taxon>Bacillota</taxon>
        <taxon>Bacilli</taxon>
        <taxon>Lactobacillales</taxon>
        <taxon>Enterococcaceae</taxon>
        <taxon>Catellicoccus</taxon>
    </lineage>
</organism>
<protein>
    <recommendedName>
        <fullName evidence="17">Ribonuclease 3</fullName>
        <ecNumber evidence="17">3.1.26.3</ecNumber>
    </recommendedName>
    <alternativeName>
        <fullName evidence="17">Ribonuclease III</fullName>
        <shortName evidence="17">RNase III</shortName>
    </alternativeName>
</protein>
<reference evidence="20 21" key="1">
    <citation type="journal article" date="2013" name="Genome Announc.">
        <title>Draft Genome Sequence of Catellicoccus marimammalium, a Novel Species Commonly Found in Gull Feces.</title>
        <authorList>
            <person name="Weigand M.R."/>
            <person name="Ryu H."/>
            <person name="Bozcek L."/>
            <person name="Konstantinidis K.T."/>
            <person name="Santo Domingo J.W."/>
        </authorList>
    </citation>
    <scope>NUCLEOTIDE SEQUENCE [LARGE SCALE GENOMIC DNA]</scope>
    <source>
        <strain evidence="20 21">M35/04/3</strain>
    </source>
</reference>
<dbReference type="PROSITE" id="PS50142">
    <property type="entry name" value="RNASE_3_2"/>
    <property type="match status" value="1"/>
</dbReference>
<evidence type="ECO:0000256" key="13">
    <source>
        <dbReference type="ARBA" id="ARBA00022801"/>
    </source>
</evidence>
<comment type="subunit">
    <text evidence="4 17">Homodimer.</text>
</comment>
<keyword evidence="11 17" id="KW-0699">rRNA-binding</keyword>
<dbReference type="PROSITE" id="PS00517">
    <property type="entry name" value="RNASE_3_1"/>
    <property type="match status" value="1"/>
</dbReference>
<evidence type="ECO:0000256" key="14">
    <source>
        <dbReference type="ARBA" id="ARBA00022842"/>
    </source>
</evidence>
<keyword evidence="6 17" id="KW-0698">rRNA processing</keyword>
<dbReference type="FunFam" id="3.30.160.20:FF:000003">
    <property type="entry name" value="Ribonuclease 3"/>
    <property type="match status" value="1"/>
</dbReference>
<evidence type="ECO:0000256" key="17">
    <source>
        <dbReference type="HAMAP-Rule" id="MF_00104"/>
    </source>
</evidence>
<dbReference type="InterPro" id="IPR036389">
    <property type="entry name" value="RNase_III_sf"/>
</dbReference>
<evidence type="ECO:0000256" key="3">
    <source>
        <dbReference type="ARBA" id="ARBA00010183"/>
    </source>
</evidence>
<comment type="subcellular location">
    <subcellularLocation>
        <location evidence="2 17">Cytoplasm</location>
    </subcellularLocation>
</comment>
<feature type="binding site" evidence="17">
    <location>
        <position position="123"/>
    </location>
    <ligand>
        <name>Mg(2+)</name>
        <dbReference type="ChEBI" id="CHEBI:18420"/>
    </ligand>
</feature>
<evidence type="ECO:0000313" key="21">
    <source>
        <dbReference type="Proteomes" id="UP000016057"/>
    </source>
</evidence>
<dbReference type="GO" id="GO:0010468">
    <property type="term" value="P:regulation of gene expression"/>
    <property type="evidence" value="ECO:0007669"/>
    <property type="project" value="TreeGrafter"/>
</dbReference>
<dbReference type="PANTHER" id="PTHR11207">
    <property type="entry name" value="RIBONUCLEASE III"/>
    <property type="match status" value="1"/>
</dbReference>
<feature type="domain" description="DRBM" evidence="18">
    <location>
        <begin position="160"/>
        <end position="229"/>
    </location>
</feature>
<dbReference type="GO" id="GO:0008033">
    <property type="term" value="P:tRNA processing"/>
    <property type="evidence" value="ECO:0007669"/>
    <property type="project" value="UniProtKB-KW"/>
</dbReference>
<name>K8Z7T2_9ENTE</name>
<evidence type="ECO:0000256" key="11">
    <source>
        <dbReference type="ARBA" id="ARBA00022730"/>
    </source>
</evidence>
<dbReference type="HAMAP" id="MF_00104">
    <property type="entry name" value="RNase_III"/>
    <property type="match status" value="1"/>
</dbReference>
<feature type="binding site" evidence="17">
    <location>
        <position position="120"/>
    </location>
    <ligand>
        <name>Mg(2+)</name>
        <dbReference type="ChEBI" id="CHEBI:18420"/>
    </ligand>
</feature>
<dbReference type="NCBIfam" id="TIGR02191">
    <property type="entry name" value="RNaseIII"/>
    <property type="match status" value="1"/>
</dbReference>
<keyword evidence="7 17" id="KW-0507">mRNA processing</keyword>
<keyword evidence="14 17" id="KW-0460">Magnesium</keyword>
<dbReference type="PANTHER" id="PTHR11207:SF0">
    <property type="entry name" value="RIBONUCLEASE 3"/>
    <property type="match status" value="1"/>
</dbReference>
<dbReference type="GO" id="GO:0004525">
    <property type="term" value="F:ribonuclease III activity"/>
    <property type="evidence" value="ECO:0007669"/>
    <property type="project" value="UniProtKB-UniRule"/>
</dbReference>
<comment type="caution">
    <text evidence="20">The sequence shown here is derived from an EMBL/GenBank/DDBJ whole genome shotgun (WGS) entry which is preliminary data.</text>
</comment>
<dbReference type="GO" id="GO:0006364">
    <property type="term" value="P:rRNA processing"/>
    <property type="evidence" value="ECO:0007669"/>
    <property type="project" value="UniProtKB-UniRule"/>
</dbReference>
<dbReference type="InterPro" id="IPR000999">
    <property type="entry name" value="RNase_III_dom"/>
</dbReference>
<evidence type="ECO:0000256" key="15">
    <source>
        <dbReference type="ARBA" id="ARBA00022884"/>
    </source>
</evidence>
<dbReference type="GO" id="GO:0005737">
    <property type="term" value="C:cytoplasm"/>
    <property type="evidence" value="ECO:0007669"/>
    <property type="project" value="UniProtKB-SubCell"/>
</dbReference>
<comment type="cofactor">
    <cofactor evidence="17">
        <name>Mg(2+)</name>
        <dbReference type="ChEBI" id="CHEBI:18420"/>
    </cofactor>
</comment>
<evidence type="ECO:0000256" key="12">
    <source>
        <dbReference type="ARBA" id="ARBA00022759"/>
    </source>
</evidence>
<dbReference type="GO" id="GO:0042802">
    <property type="term" value="F:identical protein binding"/>
    <property type="evidence" value="ECO:0007669"/>
    <property type="project" value="UniProtKB-ARBA"/>
</dbReference>
<dbReference type="GO" id="GO:0046872">
    <property type="term" value="F:metal ion binding"/>
    <property type="evidence" value="ECO:0007669"/>
    <property type="project" value="UniProtKB-KW"/>
</dbReference>
<keyword evidence="12 17" id="KW-0255">Endonuclease</keyword>
<dbReference type="SUPFAM" id="SSF69065">
    <property type="entry name" value="RNase III domain-like"/>
    <property type="match status" value="1"/>
</dbReference>
<evidence type="ECO:0000256" key="8">
    <source>
        <dbReference type="ARBA" id="ARBA00022694"/>
    </source>
</evidence>
<keyword evidence="10 17" id="KW-0479">Metal-binding</keyword>
<gene>
    <name evidence="17" type="primary">rnc</name>
    <name evidence="20" type="ORF">C683_1030</name>
</gene>
<dbReference type="SMART" id="SM00535">
    <property type="entry name" value="RIBOc"/>
    <property type="match status" value="1"/>
</dbReference>
<comment type="similarity">
    <text evidence="3">Belongs to the ribonuclease III family.</text>
</comment>
<dbReference type="CDD" id="cd00593">
    <property type="entry name" value="RIBOc"/>
    <property type="match status" value="1"/>
</dbReference>
<evidence type="ECO:0000256" key="2">
    <source>
        <dbReference type="ARBA" id="ARBA00004496"/>
    </source>
</evidence>
<dbReference type="PATRIC" id="fig|1234409.3.peg.981"/>
<comment type="catalytic activity">
    <reaction evidence="1 17">
        <text>Endonucleolytic cleavage to 5'-phosphomonoester.</text>
        <dbReference type="EC" id="3.1.26.3"/>
    </reaction>
</comment>
<evidence type="ECO:0000259" key="18">
    <source>
        <dbReference type="PROSITE" id="PS50137"/>
    </source>
</evidence>
<dbReference type="AlphaFoldDB" id="K8Z7T2"/>
<dbReference type="InterPro" id="IPR011907">
    <property type="entry name" value="RNase_III"/>
</dbReference>
<dbReference type="eggNOG" id="COG0571">
    <property type="taxonomic scope" value="Bacteria"/>
</dbReference>
<evidence type="ECO:0000256" key="9">
    <source>
        <dbReference type="ARBA" id="ARBA00022722"/>
    </source>
</evidence>
<evidence type="ECO:0000256" key="10">
    <source>
        <dbReference type="ARBA" id="ARBA00022723"/>
    </source>
</evidence>
<evidence type="ECO:0000313" key="20">
    <source>
        <dbReference type="EMBL" id="EKU27034.1"/>
    </source>
</evidence>
<dbReference type="Proteomes" id="UP000016057">
    <property type="component" value="Unassembled WGS sequence"/>
</dbReference>
<dbReference type="CDD" id="cd10845">
    <property type="entry name" value="DSRM_RNAse_III_family"/>
    <property type="match status" value="1"/>
</dbReference>
<evidence type="ECO:0000259" key="19">
    <source>
        <dbReference type="PROSITE" id="PS50142"/>
    </source>
</evidence>
<dbReference type="Gene3D" id="3.30.160.20">
    <property type="match status" value="1"/>
</dbReference>
<feature type="active site" evidence="17">
    <location>
        <position position="51"/>
    </location>
</feature>
<evidence type="ECO:0000256" key="6">
    <source>
        <dbReference type="ARBA" id="ARBA00022552"/>
    </source>
</evidence>
<dbReference type="OrthoDB" id="9805026at2"/>
<evidence type="ECO:0000256" key="16">
    <source>
        <dbReference type="ARBA" id="ARBA00053741"/>
    </source>
</evidence>
<keyword evidence="9 17" id="KW-0540">Nuclease</keyword>
<feature type="domain" description="RNase III" evidence="19">
    <location>
        <begin position="5"/>
        <end position="134"/>
    </location>
</feature>
<evidence type="ECO:0000256" key="5">
    <source>
        <dbReference type="ARBA" id="ARBA00022490"/>
    </source>
</evidence>
<dbReference type="GO" id="GO:0019843">
    <property type="term" value="F:rRNA binding"/>
    <property type="evidence" value="ECO:0007669"/>
    <property type="project" value="UniProtKB-KW"/>
</dbReference>
<comment type="function">
    <text evidence="16">Digests double-stranded RNA. Involved in the processing of primary rRNA transcript to yield the immediate precursors to the large and small rRNAs (23S and 16S). Also processes some mRNAs, and tRNAs when they are encoded in the rRNA operon.</text>
</comment>
<keyword evidence="21" id="KW-1185">Reference proteome</keyword>
<dbReference type="Gene3D" id="1.10.1520.10">
    <property type="entry name" value="Ribonuclease III domain"/>
    <property type="match status" value="1"/>
</dbReference>
<evidence type="ECO:0000256" key="4">
    <source>
        <dbReference type="ARBA" id="ARBA00011738"/>
    </source>
</evidence>
<dbReference type="RefSeq" id="WP_009491657.1">
    <property type="nucleotide sequence ID" value="NZ_AMYT01000021.1"/>
</dbReference>
<dbReference type="InterPro" id="IPR014720">
    <property type="entry name" value="dsRBD_dom"/>
</dbReference>
<dbReference type="STRING" id="1234409.C683_1030"/>
<feature type="binding site" evidence="17">
    <location>
        <position position="47"/>
    </location>
    <ligand>
        <name>Mg(2+)</name>
        <dbReference type="ChEBI" id="CHEBI:18420"/>
    </ligand>
</feature>
<keyword evidence="13 17" id="KW-0378">Hydrolase</keyword>
<keyword evidence="8 17" id="KW-0819">tRNA processing</keyword>